<dbReference type="GO" id="GO:0008010">
    <property type="term" value="F:structural constituent of chitin-based larval cuticle"/>
    <property type="evidence" value="ECO:0007669"/>
    <property type="project" value="TreeGrafter"/>
</dbReference>
<feature type="chain" id="PRO_5004230538" evidence="3">
    <location>
        <begin position="17"/>
        <end position="212"/>
    </location>
</feature>
<feature type="signal peptide" evidence="3">
    <location>
        <begin position="1"/>
        <end position="16"/>
    </location>
</feature>
<evidence type="ECO:0000256" key="1">
    <source>
        <dbReference type="ARBA" id="ARBA00022460"/>
    </source>
</evidence>
<evidence type="ECO:0000256" key="2">
    <source>
        <dbReference type="PROSITE-ProRule" id="PRU00497"/>
    </source>
</evidence>
<dbReference type="Pfam" id="PF00379">
    <property type="entry name" value="Chitin_bind_4"/>
    <property type="match status" value="1"/>
</dbReference>
<dbReference type="InterPro" id="IPR031311">
    <property type="entry name" value="CHIT_BIND_RR_consensus"/>
</dbReference>
<gene>
    <name evidence="4" type="primary">basic G13C</name>
</gene>
<sequence>MIQVLVILAFFAATEGGFIGAGVGGAGLGGAGLGGAGRFITGGGLGRFVGGGARGLAGTGLVAAGGYFHGGHAGAFAGGVGGGLARGYYGQQPVYPSVPTPYSFSYVAPAIGGASARQESGDGYGSVSGSYQLSDADGRQRNVQYTAGPEGFRAHVITNEPGTKSENPADVTVESSAPVVPYHPSRGVYGHGGYVGGGHHKYVVVPSGGPWQ</sequence>
<dbReference type="GO" id="GO:0062129">
    <property type="term" value="C:chitin-based extracellular matrix"/>
    <property type="evidence" value="ECO:0007669"/>
    <property type="project" value="TreeGrafter"/>
</dbReference>
<evidence type="ECO:0000256" key="3">
    <source>
        <dbReference type="SAM" id="SignalP"/>
    </source>
</evidence>
<dbReference type="InterPro" id="IPR000618">
    <property type="entry name" value="Insect_cuticle"/>
</dbReference>
<protein>
    <submittedName>
        <fullName evidence="4">Cuticular protein</fullName>
    </submittedName>
</protein>
<organism evidence="4">
    <name type="scientific">Tachypleus tridentatus</name>
    <name type="common">Japanese horseshoe crab</name>
    <dbReference type="NCBI Taxonomy" id="6853"/>
    <lineage>
        <taxon>Eukaryota</taxon>
        <taxon>Metazoa</taxon>
        <taxon>Ecdysozoa</taxon>
        <taxon>Arthropoda</taxon>
        <taxon>Chelicerata</taxon>
        <taxon>Merostomata</taxon>
        <taxon>Xiphosura</taxon>
        <taxon>Limulidae</taxon>
        <taxon>Tachypleus</taxon>
    </lineage>
</organism>
<dbReference type="PANTHER" id="PTHR10380">
    <property type="entry name" value="CUTICLE PROTEIN"/>
    <property type="match status" value="1"/>
</dbReference>
<dbReference type="PROSITE" id="PS51155">
    <property type="entry name" value="CHIT_BIND_RR_2"/>
    <property type="match status" value="1"/>
</dbReference>
<evidence type="ECO:0000313" key="4">
    <source>
        <dbReference type="EMBL" id="BAE44195.1"/>
    </source>
</evidence>
<reference evidence="4" key="1">
    <citation type="journal article" date="2005" name="FEBS J.">
        <title>Comprehensive sequence analysis of horseshoe crab cuticular proteins and their involvement in transglutaminase-dependent cross-linking.</title>
        <authorList>
            <person name="Iijima M."/>
            <person name="Hashimoto T."/>
            <person name="Matsuda Y."/>
            <person name="Nagai T."/>
            <person name="Yamano Y."/>
            <person name="Ichi T."/>
            <person name="Osaki T."/>
            <person name="Kawabata S."/>
        </authorList>
    </citation>
    <scope>NUCLEOTIDE SEQUENCE</scope>
</reference>
<accession>Q3V6S3</accession>
<dbReference type="PROSITE" id="PS00233">
    <property type="entry name" value="CHIT_BIND_RR_1"/>
    <property type="match status" value="1"/>
</dbReference>
<name>Q3V6S3_TACTR</name>
<dbReference type="EMBL" id="AB201773">
    <property type="protein sequence ID" value="BAE44195.1"/>
    <property type="molecule type" value="mRNA"/>
</dbReference>
<keyword evidence="1 2" id="KW-0193">Cuticle</keyword>
<dbReference type="InterPro" id="IPR050468">
    <property type="entry name" value="Cuticle_Struct_Prot"/>
</dbReference>
<dbReference type="AlphaFoldDB" id="Q3V6S3"/>
<proteinExistence type="evidence at transcript level"/>
<keyword evidence="3" id="KW-0732">Signal</keyword>